<sequence>MLKIFVNSNAAVLFLVVITTIDTSRIRYLPLPKIYSSHHELKPSSSILRGLTKKTINDEFIPLSALERNMYEEQDEKRDVLDWEELVDDELAKHLLSADNNELDYLLSLDRATRKPGKLTRNHDSLDSASDNLSRRDQKQDAN</sequence>
<keyword evidence="3" id="KW-1185">Reference proteome</keyword>
<reference evidence="2" key="1">
    <citation type="submission" date="2021-02" db="EMBL/GenBank/DDBJ databases">
        <authorList>
            <person name="Nowell W R."/>
        </authorList>
    </citation>
    <scope>NUCLEOTIDE SEQUENCE</scope>
</reference>
<accession>A0A820UP90</accession>
<gene>
    <name evidence="2" type="ORF">OVN521_LOCUS40049</name>
</gene>
<evidence type="ECO:0000256" key="1">
    <source>
        <dbReference type="SAM" id="MobiDB-lite"/>
    </source>
</evidence>
<evidence type="ECO:0000313" key="3">
    <source>
        <dbReference type="Proteomes" id="UP000663866"/>
    </source>
</evidence>
<protein>
    <submittedName>
        <fullName evidence="2">Uncharacterized protein</fullName>
    </submittedName>
</protein>
<feature type="region of interest" description="Disordered" evidence="1">
    <location>
        <begin position="116"/>
        <end position="143"/>
    </location>
</feature>
<dbReference type="AlphaFoldDB" id="A0A820UP90"/>
<dbReference type="Proteomes" id="UP000663866">
    <property type="component" value="Unassembled WGS sequence"/>
</dbReference>
<evidence type="ECO:0000313" key="2">
    <source>
        <dbReference type="EMBL" id="CAF4488256.1"/>
    </source>
</evidence>
<feature type="non-terminal residue" evidence="2">
    <location>
        <position position="1"/>
    </location>
</feature>
<feature type="non-terminal residue" evidence="2">
    <location>
        <position position="143"/>
    </location>
</feature>
<proteinExistence type="predicted"/>
<name>A0A820UP90_9BILA</name>
<organism evidence="2 3">
    <name type="scientific">Rotaria magnacalcarata</name>
    <dbReference type="NCBI Taxonomy" id="392030"/>
    <lineage>
        <taxon>Eukaryota</taxon>
        <taxon>Metazoa</taxon>
        <taxon>Spiralia</taxon>
        <taxon>Gnathifera</taxon>
        <taxon>Rotifera</taxon>
        <taxon>Eurotatoria</taxon>
        <taxon>Bdelloidea</taxon>
        <taxon>Philodinida</taxon>
        <taxon>Philodinidae</taxon>
        <taxon>Rotaria</taxon>
    </lineage>
</organism>
<feature type="compositionally biased region" description="Basic and acidic residues" evidence="1">
    <location>
        <begin position="133"/>
        <end position="143"/>
    </location>
</feature>
<dbReference type="EMBL" id="CAJOBG010051543">
    <property type="protein sequence ID" value="CAF4488256.1"/>
    <property type="molecule type" value="Genomic_DNA"/>
</dbReference>
<comment type="caution">
    <text evidence="2">The sequence shown here is derived from an EMBL/GenBank/DDBJ whole genome shotgun (WGS) entry which is preliminary data.</text>
</comment>